<organism evidence="1 2">
    <name type="scientific">Sphagnum troendelagicum</name>
    <dbReference type="NCBI Taxonomy" id="128251"/>
    <lineage>
        <taxon>Eukaryota</taxon>
        <taxon>Viridiplantae</taxon>
        <taxon>Streptophyta</taxon>
        <taxon>Embryophyta</taxon>
        <taxon>Bryophyta</taxon>
        <taxon>Sphagnophytina</taxon>
        <taxon>Sphagnopsida</taxon>
        <taxon>Sphagnales</taxon>
        <taxon>Sphagnaceae</taxon>
        <taxon>Sphagnum</taxon>
    </lineage>
</organism>
<proteinExistence type="predicted"/>
<sequence length="121" mass="14750">MENARKTKMVLEVVPRRCKSKPLWNPKTRTMTQVHSQHKMSTRMRYTWRGCRRGCWFQCVCNEWRGIFGWSYKWRAILGWGSRKEQLMVLRCKVFIFSELRNLQDSVDCELITRMYYFAVI</sequence>
<protein>
    <submittedName>
        <fullName evidence="1">Uncharacterized protein</fullName>
    </submittedName>
</protein>
<evidence type="ECO:0000313" key="2">
    <source>
        <dbReference type="Proteomes" id="UP001497512"/>
    </source>
</evidence>
<gene>
    <name evidence="1" type="ORF">CSSPTR1EN2_LOCUS20161</name>
</gene>
<dbReference type="Proteomes" id="UP001497512">
    <property type="component" value="Chromosome 7"/>
</dbReference>
<evidence type="ECO:0000313" key="1">
    <source>
        <dbReference type="EMBL" id="CAK9230914.1"/>
    </source>
</evidence>
<dbReference type="EMBL" id="OZ019899">
    <property type="protein sequence ID" value="CAK9230914.1"/>
    <property type="molecule type" value="Genomic_DNA"/>
</dbReference>
<reference evidence="1" key="1">
    <citation type="submission" date="2024-02" db="EMBL/GenBank/DDBJ databases">
        <authorList>
            <consortium name="ELIXIR-Norway"/>
            <consortium name="Elixir Norway"/>
        </authorList>
    </citation>
    <scope>NUCLEOTIDE SEQUENCE</scope>
</reference>
<keyword evidence="2" id="KW-1185">Reference proteome</keyword>
<name>A0ABP0UUK1_9BRYO</name>
<accession>A0ABP0UUK1</accession>